<feature type="compositionally biased region" description="Basic and acidic residues" evidence="1">
    <location>
        <begin position="46"/>
        <end position="57"/>
    </location>
</feature>
<evidence type="ECO:0000313" key="3">
    <source>
        <dbReference type="Proteomes" id="UP000735302"/>
    </source>
</evidence>
<proteinExistence type="predicted"/>
<organism evidence="2 3">
    <name type="scientific">Plakobranchus ocellatus</name>
    <dbReference type="NCBI Taxonomy" id="259542"/>
    <lineage>
        <taxon>Eukaryota</taxon>
        <taxon>Metazoa</taxon>
        <taxon>Spiralia</taxon>
        <taxon>Lophotrochozoa</taxon>
        <taxon>Mollusca</taxon>
        <taxon>Gastropoda</taxon>
        <taxon>Heterobranchia</taxon>
        <taxon>Euthyneura</taxon>
        <taxon>Panpulmonata</taxon>
        <taxon>Sacoglossa</taxon>
        <taxon>Placobranchoidea</taxon>
        <taxon>Plakobranchidae</taxon>
        <taxon>Plakobranchus</taxon>
    </lineage>
</organism>
<comment type="caution">
    <text evidence="2">The sequence shown here is derived from an EMBL/GenBank/DDBJ whole genome shotgun (WGS) entry which is preliminary data.</text>
</comment>
<feature type="region of interest" description="Disordered" evidence="1">
    <location>
        <begin position="1"/>
        <end position="57"/>
    </location>
</feature>
<feature type="compositionally biased region" description="Acidic residues" evidence="1">
    <location>
        <begin position="12"/>
        <end position="45"/>
    </location>
</feature>
<evidence type="ECO:0000256" key="1">
    <source>
        <dbReference type="SAM" id="MobiDB-lite"/>
    </source>
</evidence>
<name>A0AAV4A4Q9_9GAST</name>
<sequence>MKRSPVQFDSDYGVDDDDDDYDDDDDDDDDEDDDDDDDDDDDEDDDHYKRIELRGERNKQATQSKRVRLFVWNKIRSWSQFNPARSKSDSLGNTQLVVLVVQVVIR</sequence>
<dbReference type="AlphaFoldDB" id="A0AAV4A4Q9"/>
<evidence type="ECO:0000313" key="2">
    <source>
        <dbReference type="EMBL" id="GFO02390.1"/>
    </source>
</evidence>
<dbReference type="EMBL" id="BLXT01003580">
    <property type="protein sequence ID" value="GFO02390.1"/>
    <property type="molecule type" value="Genomic_DNA"/>
</dbReference>
<reference evidence="2 3" key="1">
    <citation type="journal article" date="2021" name="Elife">
        <title>Chloroplast acquisition without the gene transfer in kleptoplastic sea slugs, Plakobranchus ocellatus.</title>
        <authorList>
            <person name="Maeda T."/>
            <person name="Takahashi S."/>
            <person name="Yoshida T."/>
            <person name="Shimamura S."/>
            <person name="Takaki Y."/>
            <person name="Nagai Y."/>
            <person name="Toyoda A."/>
            <person name="Suzuki Y."/>
            <person name="Arimoto A."/>
            <person name="Ishii H."/>
            <person name="Satoh N."/>
            <person name="Nishiyama T."/>
            <person name="Hasebe M."/>
            <person name="Maruyama T."/>
            <person name="Minagawa J."/>
            <person name="Obokata J."/>
            <person name="Shigenobu S."/>
        </authorList>
    </citation>
    <scope>NUCLEOTIDE SEQUENCE [LARGE SCALE GENOMIC DNA]</scope>
</reference>
<keyword evidence="3" id="KW-1185">Reference proteome</keyword>
<protein>
    <submittedName>
        <fullName evidence="2">Uncharacterized protein</fullName>
    </submittedName>
</protein>
<gene>
    <name evidence="2" type="ORF">PoB_002889500</name>
</gene>
<accession>A0AAV4A4Q9</accession>
<dbReference type="Proteomes" id="UP000735302">
    <property type="component" value="Unassembled WGS sequence"/>
</dbReference>